<dbReference type="InterPro" id="IPR027434">
    <property type="entry name" value="Homing_endonucl"/>
</dbReference>
<dbReference type="Pfam" id="PF03161">
    <property type="entry name" value="LAGLIDADG_2"/>
    <property type="match status" value="1"/>
</dbReference>
<dbReference type="AlphaFoldDB" id="A0A1F8H5E2"/>
<feature type="domain" description="Homing endonuclease LAGLIDADG" evidence="1">
    <location>
        <begin position="13"/>
        <end position="175"/>
    </location>
</feature>
<gene>
    <name evidence="2" type="ORF">A3I39_00065</name>
</gene>
<proteinExistence type="predicted"/>
<evidence type="ECO:0000313" key="2">
    <source>
        <dbReference type="EMBL" id="OGN32785.1"/>
    </source>
</evidence>
<dbReference type="GO" id="GO:0004519">
    <property type="term" value="F:endonuclease activity"/>
    <property type="evidence" value="ECO:0007669"/>
    <property type="project" value="InterPro"/>
</dbReference>
<evidence type="ECO:0000259" key="1">
    <source>
        <dbReference type="Pfam" id="PF03161"/>
    </source>
</evidence>
<dbReference type="Proteomes" id="UP000178155">
    <property type="component" value="Unassembled WGS sequence"/>
</dbReference>
<reference evidence="2 3" key="1">
    <citation type="journal article" date="2016" name="Nat. Commun.">
        <title>Thousands of microbial genomes shed light on interconnected biogeochemical processes in an aquifer system.</title>
        <authorList>
            <person name="Anantharaman K."/>
            <person name="Brown C.T."/>
            <person name="Hug L.A."/>
            <person name="Sharon I."/>
            <person name="Castelle C.J."/>
            <person name="Probst A.J."/>
            <person name="Thomas B.C."/>
            <person name="Singh A."/>
            <person name="Wilkins M.J."/>
            <person name="Karaoz U."/>
            <person name="Brodie E.L."/>
            <person name="Williams K.H."/>
            <person name="Hubbard S.S."/>
            <person name="Banfield J.F."/>
        </authorList>
    </citation>
    <scope>NUCLEOTIDE SEQUENCE [LARGE SCALE GENOMIC DNA]</scope>
</reference>
<dbReference type="SUPFAM" id="SSF55608">
    <property type="entry name" value="Homing endonucleases"/>
    <property type="match status" value="1"/>
</dbReference>
<evidence type="ECO:0000313" key="3">
    <source>
        <dbReference type="Proteomes" id="UP000178155"/>
    </source>
</evidence>
<protein>
    <recommendedName>
        <fullName evidence="1">Homing endonuclease LAGLIDADG domain-containing protein</fullName>
    </recommendedName>
</protein>
<dbReference type="Gene3D" id="3.10.28.10">
    <property type="entry name" value="Homing endonucleases"/>
    <property type="match status" value="2"/>
</dbReference>
<dbReference type="InterPro" id="IPR004860">
    <property type="entry name" value="LAGLIDADG_dom"/>
</dbReference>
<comment type="caution">
    <text evidence="2">The sequence shown here is derived from an EMBL/GenBank/DDBJ whole genome shotgun (WGS) entry which is preliminary data.</text>
</comment>
<accession>A0A1F8H5E2</accession>
<name>A0A1F8H5E2_9BACT</name>
<sequence length="198" mass="23114">MDNTVGSLTQLQRSVVIGSLLGDGYLRILPGRTDAFLEINHSIHAKEYVDWKFEILRNICLSPPKSRRGNGKRIAYRFFTRQHPELSKFHRMFYREGVKIIPTQLVLDPMAIAIWFMDDGGRSGESNFYLNTQKFALEEQNFLIEKLREKGLESTLNKDKSYYRIRFLSSSIRKLKELLEGNIIPSMRYKLGYNLVET</sequence>
<organism evidence="2 3">
    <name type="scientific">Candidatus Yanofskybacteria bacterium RIFCSPLOWO2_02_FULL_47_9b</name>
    <dbReference type="NCBI Taxonomy" id="1802708"/>
    <lineage>
        <taxon>Bacteria</taxon>
        <taxon>Candidatus Yanofskyibacteriota</taxon>
    </lineage>
</organism>
<dbReference type="EMBL" id="MGKW01000048">
    <property type="protein sequence ID" value="OGN32785.1"/>
    <property type="molecule type" value="Genomic_DNA"/>
</dbReference>